<evidence type="ECO:0000256" key="2">
    <source>
        <dbReference type="ARBA" id="ARBA00007935"/>
    </source>
</evidence>
<keyword evidence="4" id="KW-1003">Cell membrane</keyword>
<comment type="caution">
    <text evidence="9">The sequence shown here is derived from an EMBL/GenBank/DDBJ whole genome shotgun (WGS) entry which is preliminary data.</text>
</comment>
<dbReference type="PANTHER" id="PTHR30472">
    <property type="entry name" value="FERRIC ENTEROBACTIN TRANSPORT SYSTEM PERMEASE PROTEIN"/>
    <property type="match status" value="1"/>
</dbReference>
<dbReference type="Gene3D" id="1.10.3470.10">
    <property type="entry name" value="ABC transporter involved in vitamin B12 uptake, BtuC"/>
    <property type="match status" value="1"/>
</dbReference>
<dbReference type="Proteomes" id="UP000633619">
    <property type="component" value="Unassembled WGS sequence"/>
</dbReference>
<evidence type="ECO:0000256" key="3">
    <source>
        <dbReference type="ARBA" id="ARBA00022448"/>
    </source>
</evidence>
<evidence type="ECO:0000256" key="5">
    <source>
        <dbReference type="ARBA" id="ARBA00022692"/>
    </source>
</evidence>
<organism evidence="9 10">
    <name type="scientific">Thermoactinomyces intermedius</name>
    <dbReference type="NCBI Taxonomy" id="2024"/>
    <lineage>
        <taxon>Bacteria</taxon>
        <taxon>Bacillati</taxon>
        <taxon>Bacillota</taxon>
        <taxon>Bacilli</taxon>
        <taxon>Bacillales</taxon>
        <taxon>Thermoactinomycetaceae</taxon>
        <taxon>Thermoactinomyces</taxon>
    </lineage>
</organism>
<dbReference type="GO" id="GO:0033214">
    <property type="term" value="P:siderophore-iron import into cell"/>
    <property type="evidence" value="ECO:0007669"/>
    <property type="project" value="TreeGrafter"/>
</dbReference>
<evidence type="ECO:0000256" key="6">
    <source>
        <dbReference type="ARBA" id="ARBA00022989"/>
    </source>
</evidence>
<feature type="transmembrane region" description="Helical" evidence="8">
    <location>
        <begin position="194"/>
        <end position="216"/>
    </location>
</feature>
<feature type="transmembrane region" description="Helical" evidence="8">
    <location>
        <begin position="12"/>
        <end position="34"/>
    </location>
</feature>
<keyword evidence="3" id="KW-0813">Transport</keyword>
<reference evidence="9 10" key="1">
    <citation type="submission" date="2020-12" db="EMBL/GenBank/DDBJ databases">
        <title>WGS of Thermoactinomyces spp.</title>
        <authorList>
            <person name="Cheng K."/>
        </authorList>
    </citation>
    <scope>NUCLEOTIDE SEQUENCE [LARGE SCALE GENOMIC DNA]</scope>
    <source>
        <strain evidence="10">CICC 10671\DSM 43846</strain>
    </source>
</reference>
<evidence type="ECO:0000256" key="1">
    <source>
        <dbReference type="ARBA" id="ARBA00004651"/>
    </source>
</evidence>
<evidence type="ECO:0000256" key="7">
    <source>
        <dbReference type="ARBA" id="ARBA00023136"/>
    </source>
</evidence>
<feature type="transmembrane region" description="Helical" evidence="8">
    <location>
        <begin position="66"/>
        <end position="86"/>
    </location>
</feature>
<keyword evidence="6 8" id="KW-1133">Transmembrane helix</keyword>
<dbReference type="SUPFAM" id="SSF81345">
    <property type="entry name" value="ABC transporter involved in vitamin B12 uptake, BtuC"/>
    <property type="match status" value="1"/>
</dbReference>
<protein>
    <submittedName>
        <fullName evidence="9">Iron ABC transporter permease</fullName>
    </submittedName>
</protein>
<feature type="transmembrane region" description="Helical" evidence="8">
    <location>
        <begin position="122"/>
        <end position="141"/>
    </location>
</feature>
<comment type="subcellular location">
    <subcellularLocation>
        <location evidence="1">Cell membrane</location>
        <topology evidence="1">Multi-pass membrane protein</topology>
    </subcellularLocation>
</comment>
<dbReference type="GO" id="GO:0005886">
    <property type="term" value="C:plasma membrane"/>
    <property type="evidence" value="ECO:0007669"/>
    <property type="project" value="UniProtKB-SubCell"/>
</dbReference>
<dbReference type="Pfam" id="PF01032">
    <property type="entry name" value="FecCD"/>
    <property type="match status" value="1"/>
</dbReference>
<dbReference type="InterPro" id="IPR000522">
    <property type="entry name" value="ABC_transptr_permease_BtuC"/>
</dbReference>
<feature type="transmembrane region" description="Helical" evidence="8">
    <location>
        <begin position="257"/>
        <end position="276"/>
    </location>
</feature>
<name>A0A8I1AEU1_THEIN</name>
<keyword evidence="5 8" id="KW-0812">Transmembrane</keyword>
<evidence type="ECO:0000313" key="10">
    <source>
        <dbReference type="Proteomes" id="UP000633619"/>
    </source>
</evidence>
<evidence type="ECO:0000313" key="9">
    <source>
        <dbReference type="EMBL" id="MBH8595780.1"/>
    </source>
</evidence>
<proteinExistence type="inferred from homology"/>
<feature type="transmembrane region" description="Helical" evidence="8">
    <location>
        <begin position="311"/>
        <end position="329"/>
    </location>
</feature>
<feature type="transmembrane region" description="Helical" evidence="8">
    <location>
        <begin position="153"/>
        <end position="174"/>
    </location>
</feature>
<dbReference type="EMBL" id="JAECVW010000006">
    <property type="protein sequence ID" value="MBH8595780.1"/>
    <property type="molecule type" value="Genomic_DNA"/>
</dbReference>
<dbReference type="InterPro" id="IPR037294">
    <property type="entry name" value="ABC_BtuC-like"/>
</dbReference>
<accession>A0A8I1AEU1</accession>
<feature type="transmembrane region" description="Helical" evidence="8">
    <location>
        <begin position="98"/>
        <end position="116"/>
    </location>
</feature>
<dbReference type="FunFam" id="1.10.3470.10:FF:000001">
    <property type="entry name" value="Vitamin B12 ABC transporter permease BtuC"/>
    <property type="match status" value="1"/>
</dbReference>
<sequence length="337" mass="35731">MEEIFATKGWKWTGLFLGIFLAGFLIVVSISVGVTPVPFETVIESFTNFQNTNEHLIIRTTRVPRTIIAVAVGASLAVAGAVMQVLTRNPLASPSTLGVNQGAGLFIVLAVSLFSVTAMSSLMAMGFVGAAFAIFIVYVLGSAGRDGMTPVKLTLAGAAVMALFSSLTQGFLTMNERSLEELLFWLVGSVEGRSLDLAIPVFPFLLAGAVMALCLARTFNVLMMGEDVARGLGMNVGIIKLLGVVMVAFLAGGSVAIAGPVVFVGLIVPHLVRVLVGNDHRWLFPYCLVYGAILLLLADISGRLIMQQQPIPVGVMTALIGTPFFISLARRKGRERG</sequence>
<dbReference type="GO" id="GO:0022857">
    <property type="term" value="F:transmembrane transporter activity"/>
    <property type="evidence" value="ECO:0007669"/>
    <property type="project" value="InterPro"/>
</dbReference>
<keyword evidence="10" id="KW-1185">Reference proteome</keyword>
<dbReference type="PANTHER" id="PTHR30472:SF1">
    <property type="entry name" value="FE(3+) DICITRATE TRANSPORT SYSTEM PERMEASE PROTEIN FECC-RELATED"/>
    <property type="match status" value="1"/>
</dbReference>
<evidence type="ECO:0000256" key="4">
    <source>
        <dbReference type="ARBA" id="ARBA00022475"/>
    </source>
</evidence>
<feature type="transmembrane region" description="Helical" evidence="8">
    <location>
        <begin position="283"/>
        <end position="305"/>
    </location>
</feature>
<feature type="transmembrane region" description="Helical" evidence="8">
    <location>
        <begin position="228"/>
        <end position="251"/>
    </location>
</feature>
<keyword evidence="7 8" id="KW-0472">Membrane</keyword>
<dbReference type="AlphaFoldDB" id="A0A8I1AEU1"/>
<evidence type="ECO:0000256" key="8">
    <source>
        <dbReference type="SAM" id="Phobius"/>
    </source>
</evidence>
<dbReference type="RefSeq" id="WP_181732258.1">
    <property type="nucleotide sequence ID" value="NZ_JACEIR010000006.1"/>
</dbReference>
<dbReference type="CDD" id="cd06550">
    <property type="entry name" value="TM_ABC_iron-siderophores_like"/>
    <property type="match status" value="1"/>
</dbReference>
<gene>
    <name evidence="9" type="ORF">I8U20_10600</name>
</gene>
<comment type="similarity">
    <text evidence="2">Belongs to the binding-protein-dependent transport system permease family. FecCD subfamily.</text>
</comment>